<dbReference type="InterPro" id="IPR036388">
    <property type="entry name" value="WH-like_DNA-bd_sf"/>
</dbReference>
<gene>
    <name evidence="2" type="ORF">SAMN04488117_103106</name>
</gene>
<dbReference type="InterPro" id="IPR036390">
    <property type="entry name" value="WH_DNA-bd_sf"/>
</dbReference>
<dbReference type="CDD" id="cd00090">
    <property type="entry name" value="HTH_ARSR"/>
    <property type="match status" value="1"/>
</dbReference>
<dbReference type="EMBL" id="FNBL01000003">
    <property type="protein sequence ID" value="SDF25038.1"/>
    <property type="molecule type" value="Genomic_DNA"/>
</dbReference>
<dbReference type="InterPro" id="IPR002831">
    <property type="entry name" value="Tscrpt_reg_TrmB_N"/>
</dbReference>
<dbReference type="PANTHER" id="PTHR34293">
    <property type="entry name" value="HTH-TYPE TRANSCRIPTIONAL REGULATOR TRMBL2"/>
    <property type="match status" value="1"/>
</dbReference>
<dbReference type="Proteomes" id="UP000182284">
    <property type="component" value="Unassembled WGS sequence"/>
</dbReference>
<dbReference type="Pfam" id="PF01978">
    <property type="entry name" value="TrmB"/>
    <property type="match status" value="1"/>
</dbReference>
<dbReference type="AlphaFoldDB" id="A0A1G7JJE6"/>
<dbReference type="InterPro" id="IPR051797">
    <property type="entry name" value="TrmB-like"/>
</dbReference>
<dbReference type="GO" id="GO:0006355">
    <property type="term" value="P:regulation of DNA-templated transcription"/>
    <property type="evidence" value="ECO:0007669"/>
    <property type="project" value="UniProtKB-ARBA"/>
</dbReference>
<sequence>MYDFQSKLSKLGISGTLYRLYVAAIELGEAPISDVATRAGLVRTTAYDALSRLEEEGLVAIVKSGNKRIVVAEDPSVLLERIEARKQMLNDVMPELRSLYNRAKGKPRIRYYEGRDGILIALKDTLTIKGANPTLMGILSMDELRDVPGLEEMEQFIASRIEKGIWLRVIRSRTKDVASIWPSDPSDLRHLRFAPENVLLSMTTFIYDDKVCLISSMRENYGMIIESVEFAAMQRQLFEALWATSSDM</sequence>
<reference evidence="2 3" key="1">
    <citation type="submission" date="2016-10" db="EMBL/GenBank/DDBJ databases">
        <authorList>
            <person name="de Groot N.N."/>
        </authorList>
    </citation>
    <scope>NUCLEOTIDE SEQUENCE [LARGE SCALE GENOMIC DNA]</scope>
    <source>
        <strain evidence="2 3">DSM 27375</strain>
    </source>
</reference>
<dbReference type="PANTHER" id="PTHR34293:SF1">
    <property type="entry name" value="HTH-TYPE TRANSCRIPTIONAL REGULATOR TRMBL2"/>
    <property type="match status" value="1"/>
</dbReference>
<dbReference type="RefSeq" id="WP_074642788.1">
    <property type="nucleotide sequence ID" value="NZ_FNBL01000003.1"/>
</dbReference>
<evidence type="ECO:0000313" key="3">
    <source>
        <dbReference type="Proteomes" id="UP000182284"/>
    </source>
</evidence>
<feature type="domain" description="Transcription regulator TrmB N-terminal" evidence="1">
    <location>
        <begin position="8"/>
        <end position="75"/>
    </location>
</feature>
<name>A0A1G7JJE6_9RHOB</name>
<dbReference type="Gene3D" id="1.10.10.10">
    <property type="entry name" value="Winged helix-like DNA-binding domain superfamily/Winged helix DNA-binding domain"/>
    <property type="match status" value="1"/>
</dbReference>
<evidence type="ECO:0000259" key="1">
    <source>
        <dbReference type="Pfam" id="PF01978"/>
    </source>
</evidence>
<dbReference type="OrthoDB" id="7960388at2"/>
<evidence type="ECO:0000313" key="2">
    <source>
        <dbReference type="EMBL" id="SDF25038.1"/>
    </source>
</evidence>
<dbReference type="SUPFAM" id="SSF46785">
    <property type="entry name" value="Winged helix' DNA-binding domain"/>
    <property type="match status" value="1"/>
</dbReference>
<accession>A0A1G7JJE6</accession>
<protein>
    <submittedName>
        <fullName evidence="2">Sugar-specific transcriptional regulator TrmB</fullName>
    </submittedName>
</protein>
<organism evidence="2 3">
    <name type="scientific">Celeribacter baekdonensis</name>
    <dbReference type="NCBI Taxonomy" id="875171"/>
    <lineage>
        <taxon>Bacteria</taxon>
        <taxon>Pseudomonadati</taxon>
        <taxon>Pseudomonadota</taxon>
        <taxon>Alphaproteobacteria</taxon>
        <taxon>Rhodobacterales</taxon>
        <taxon>Roseobacteraceae</taxon>
        <taxon>Celeribacter</taxon>
    </lineage>
</organism>
<proteinExistence type="predicted"/>
<dbReference type="InterPro" id="IPR011991">
    <property type="entry name" value="ArsR-like_HTH"/>
</dbReference>